<organism evidence="1 2">
    <name type="scientific">Elioraea tepida</name>
    <dbReference type="NCBI Taxonomy" id="2843330"/>
    <lineage>
        <taxon>Bacteria</taxon>
        <taxon>Pseudomonadati</taxon>
        <taxon>Pseudomonadota</taxon>
        <taxon>Alphaproteobacteria</taxon>
        <taxon>Acetobacterales</taxon>
        <taxon>Elioraeaceae</taxon>
        <taxon>Elioraea</taxon>
    </lineage>
</organism>
<evidence type="ECO:0000313" key="2">
    <source>
        <dbReference type="Proteomes" id="UP000694001"/>
    </source>
</evidence>
<keyword evidence="2" id="KW-1185">Reference proteome</keyword>
<gene>
    <name evidence="1" type="ORF">KO353_05010</name>
</gene>
<evidence type="ECO:0008006" key="3">
    <source>
        <dbReference type="Google" id="ProtNLM"/>
    </source>
</evidence>
<dbReference type="EMBL" id="CP076448">
    <property type="protein sequence ID" value="QXM25575.1"/>
    <property type="molecule type" value="Genomic_DNA"/>
</dbReference>
<dbReference type="AlphaFoldDB" id="A0A975U3F5"/>
<proteinExistence type="predicted"/>
<sequence>MRNRVQFLLEAPSGEALFRLADRCLRSLEDPVSAYREVSRFVAALGAAADAADPQEWALLRKGIALHPLMRELGRDPLIHHMRRAGRRTAAPEMTIGDLMLRHPEGDRLVQATEPVGRNIHAATSSLALCDAVRDRRRLLARYMDAASERRFGAEVLAIDPGYMREAQSSIAGPAGAIGRWVALVGETKAAAEIARSMPLPWVVPIRGNVLATLLRPDLVGQFDVVYCKTLETMADAAAEALVVAAFARLKPGGRLLLSCRAPGAPDSAFWTVVAGLEPYFRDEAMLSRLAGALDPREVASRTAFSSVNEAIAYLEVVKA</sequence>
<evidence type="ECO:0000313" key="1">
    <source>
        <dbReference type="EMBL" id="QXM25575.1"/>
    </source>
</evidence>
<dbReference type="RefSeq" id="WP_218286631.1">
    <property type="nucleotide sequence ID" value="NZ_CP076448.1"/>
</dbReference>
<name>A0A975U3F5_9PROT</name>
<reference evidence="1" key="1">
    <citation type="submission" date="2021-06" db="EMBL/GenBank/DDBJ databases">
        <title>Elioraea tepida, sp. nov., a moderately thermophilic aerobic anoxygenic phototrophic bacterium isolated from an alkaline siliceous hot spring mat community in Yellowstone National Park, WY, USA.</title>
        <authorList>
            <person name="Saini M.K."/>
            <person name="Yoshida S."/>
            <person name="Sebastian A."/>
            <person name="Hirose S."/>
            <person name="Hara E."/>
            <person name="Tamaki H."/>
            <person name="Soulier N.T."/>
            <person name="Albert I."/>
            <person name="Hanada S."/>
            <person name="Bryant D.A."/>
            <person name="Tank M."/>
        </authorList>
    </citation>
    <scope>NUCLEOTIDE SEQUENCE</scope>
    <source>
        <strain evidence="1">MS-P2</strain>
    </source>
</reference>
<dbReference type="Proteomes" id="UP000694001">
    <property type="component" value="Chromosome"/>
</dbReference>
<accession>A0A975U3F5</accession>
<dbReference type="KEGG" id="elio:KO353_05010"/>
<protein>
    <recommendedName>
        <fullName evidence="3">Methyltransferase</fullName>
    </recommendedName>
</protein>